<gene>
    <name evidence="8" type="ORF">H9812_05945</name>
</gene>
<dbReference type="PRINTS" id="PR00719">
    <property type="entry name" value="LMWPTPASE"/>
</dbReference>
<dbReference type="PANTHER" id="PTHR11717">
    <property type="entry name" value="LOW MOLECULAR WEIGHT PROTEIN TYROSINE PHOSPHATASE"/>
    <property type="match status" value="1"/>
</dbReference>
<proteinExistence type="inferred from homology"/>
<organism evidence="8 9">
    <name type="scientific">Candidatus Gallimonas intestinigallinarum</name>
    <dbReference type="NCBI Taxonomy" id="2838604"/>
    <lineage>
        <taxon>Bacteria</taxon>
        <taxon>Bacillati</taxon>
        <taxon>Bacillota</taxon>
        <taxon>Clostridia</taxon>
        <taxon>Candidatus Gallimonas</taxon>
    </lineage>
</organism>
<dbReference type="EMBL" id="DXBS01000113">
    <property type="protein sequence ID" value="HIZ24993.1"/>
    <property type="molecule type" value="Genomic_DNA"/>
</dbReference>
<evidence type="ECO:0000256" key="5">
    <source>
        <dbReference type="ARBA" id="ARBA00051722"/>
    </source>
</evidence>
<keyword evidence="4" id="KW-0904">Protein phosphatase</keyword>
<dbReference type="Pfam" id="PF01451">
    <property type="entry name" value="LMWPc"/>
    <property type="match status" value="1"/>
</dbReference>
<dbReference type="AlphaFoldDB" id="A0A9D2DXU2"/>
<evidence type="ECO:0000256" key="3">
    <source>
        <dbReference type="ARBA" id="ARBA00022801"/>
    </source>
</evidence>
<dbReference type="Proteomes" id="UP000824044">
    <property type="component" value="Unassembled WGS sequence"/>
</dbReference>
<evidence type="ECO:0000256" key="6">
    <source>
        <dbReference type="PIRSR" id="PIRSR617867-1"/>
    </source>
</evidence>
<dbReference type="InterPro" id="IPR036196">
    <property type="entry name" value="Ptyr_pPase_sf"/>
</dbReference>
<reference evidence="8" key="2">
    <citation type="submission" date="2021-04" db="EMBL/GenBank/DDBJ databases">
        <authorList>
            <person name="Gilroy R."/>
        </authorList>
    </citation>
    <scope>NUCLEOTIDE SEQUENCE</scope>
    <source>
        <strain evidence="8">CHK33-5263</strain>
    </source>
</reference>
<evidence type="ECO:0000256" key="1">
    <source>
        <dbReference type="ARBA" id="ARBA00011063"/>
    </source>
</evidence>
<dbReference type="Gene3D" id="3.40.50.2300">
    <property type="match status" value="1"/>
</dbReference>
<accession>A0A9D2DXU2</accession>
<feature type="active site" description="Nucleophile" evidence="6">
    <location>
        <position position="8"/>
    </location>
</feature>
<comment type="similarity">
    <text evidence="1">Belongs to the low molecular weight phosphotyrosine protein phosphatase family.</text>
</comment>
<evidence type="ECO:0000259" key="7">
    <source>
        <dbReference type="SMART" id="SM00226"/>
    </source>
</evidence>
<reference evidence="8" key="1">
    <citation type="journal article" date="2021" name="PeerJ">
        <title>Extensive microbial diversity within the chicken gut microbiome revealed by metagenomics and culture.</title>
        <authorList>
            <person name="Gilroy R."/>
            <person name="Ravi A."/>
            <person name="Getino M."/>
            <person name="Pursley I."/>
            <person name="Horton D.L."/>
            <person name="Alikhan N.F."/>
            <person name="Baker D."/>
            <person name="Gharbi K."/>
            <person name="Hall N."/>
            <person name="Watson M."/>
            <person name="Adriaenssens E.M."/>
            <person name="Foster-Nyarko E."/>
            <person name="Jarju S."/>
            <person name="Secka A."/>
            <person name="Antonio M."/>
            <person name="Oren A."/>
            <person name="Chaudhuri R.R."/>
            <person name="La Ragione R."/>
            <person name="Hildebrand F."/>
            <person name="Pallen M.J."/>
        </authorList>
    </citation>
    <scope>NUCLEOTIDE SEQUENCE</scope>
    <source>
        <strain evidence="8">CHK33-5263</strain>
    </source>
</reference>
<dbReference type="InterPro" id="IPR050438">
    <property type="entry name" value="LMW_PTPase"/>
</dbReference>
<feature type="active site" description="Proton donor" evidence="6">
    <location>
        <position position="123"/>
    </location>
</feature>
<evidence type="ECO:0000313" key="9">
    <source>
        <dbReference type="Proteomes" id="UP000824044"/>
    </source>
</evidence>
<name>A0A9D2DXU2_9FIRM</name>
<dbReference type="EC" id="3.1.3.48" evidence="2"/>
<dbReference type="GO" id="GO:0004725">
    <property type="term" value="F:protein tyrosine phosphatase activity"/>
    <property type="evidence" value="ECO:0007669"/>
    <property type="project" value="UniProtKB-EC"/>
</dbReference>
<dbReference type="PANTHER" id="PTHR11717:SF7">
    <property type="entry name" value="LOW MOLECULAR WEIGHT PHOSPHOTYROSINE PROTEIN PHOSPHATASE"/>
    <property type="match status" value="1"/>
</dbReference>
<dbReference type="SMART" id="SM00226">
    <property type="entry name" value="LMWPc"/>
    <property type="match status" value="1"/>
</dbReference>
<feature type="domain" description="Phosphotyrosine protein phosphatase I" evidence="7">
    <location>
        <begin position="2"/>
        <end position="147"/>
    </location>
</feature>
<feature type="active site" evidence="6">
    <location>
        <position position="14"/>
    </location>
</feature>
<sequence>MINVLFVCHGNICRSTMAESVFTDLINRRGLSKKFAISSAATHTDELGNPPHYGTREKLRRENIPLVPHRARLLTRDDGEKYDYIIGMDEENLRHMKRILGTAYEGKISLLLDYSSHPRAIADPWYTGNFDATYDDVREGCEAFLGWLQREKNL</sequence>
<comment type="caution">
    <text evidence="8">The sequence shown here is derived from an EMBL/GenBank/DDBJ whole genome shotgun (WGS) entry which is preliminary data.</text>
</comment>
<evidence type="ECO:0000256" key="2">
    <source>
        <dbReference type="ARBA" id="ARBA00013064"/>
    </source>
</evidence>
<evidence type="ECO:0000256" key="4">
    <source>
        <dbReference type="ARBA" id="ARBA00022912"/>
    </source>
</evidence>
<protein>
    <recommendedName>
        <fullName evidence="2">protein-tyrosine-phosphatase</fullName>
        <ecNumber evidence="2">3.1.3.48</ecNumber>
    </recommendedName>
</protein>
<dbReference type="InterPro" id="IPR023485">
    <property type="entry name" value="Ptyr_pPase"/>
</dbReference>
<keyword evidence="3" id="KW-0378">Hydrolase</keyword>
<comment type="catalytic activity">
    <reaction evidence="5">
        <text>O-phospho-L-tyrosyl-[protein] + H2O = L-tyrosyl-[protein] + phosphate</text>
        <dbReference type="Rhea" id="RHEA:10684"/>
        <dbReference type="Rhea" id="RHEA-COMP:10136"/>
        <dbReference type="Rhea" id="RHEA-COMP:20101"/>
        <dbReference type="ChEBI" id="CHEBI:15377"/>
        <dbReference type="ChEBI" id="CHEBI:43474"/>
        <dbReference type="ChEBI" id="CHEBI:46858"/>
        <dbReference type="ChEBI" id="CHEBI:61978"/>
        <dbReference type="EC" id="3.1.3.48"/>
    </reaction>
</comment>
<dbReference type="CDD" id="cd16343">
    <property type="entry name" value="LMWPTP"/>
    <property type="match status" value="1"/>
</dbReference>
<dbReference type="SUPFAM" id="SSF52788">
    <property type="entry name" value="Phosphotyrosine protein phosphatases I"/>
    <property type="match status" value="1"/>
</dbReference>
<dbReference type="InterPro" id="IPR017867">
    <property type="entry name" value="Tyr_phospatase_low_mol_wt"/>
</dbReference>
<evidence type="ECO:0000313" key="8">
    <source>
        <dbReference type="EMBL" id="HIZ24993.1"/>
    </source>
</evidence>